<name>A0AAE0Q2M8_9TELE</name>
<evidence type="ECO:0000256" key="2">
    <source>
        <dbReference type="ARBA" id="ARBA00010879"/>
    </source>
</evidence>
<feature type="region of interest" description="Disordered" evidence="5">
    <location>
        <begin position="445"/>
        <end position="508"/>
    </location>
</feature>
<dbReference type="EC" id="3.1.26.4" evidence="3"/>
<comment type="caution">
    <text evidence="8">The sequence shown here is derived from an EMBL/GenBank/DDBJ whole genome shotgun (WGS) entry which is preliminary data.</text>
</comment>
<dbReference type="GO" id="GO:0004523">
    <property type="term" value="F:RNA-DNA hybrid ribonuclease activity"/>
    <property type="evidence" value="ECO:0007669"/>
    <property type="project" value="UniProtKB-EC"/>
</dbReference>
<dbReference type="CDD" id="cd17674">
    <property type="entry name" value="SWIB_BAF60A"/>
    <property type="match status" value="1"/>
</dbReference>
<gene>
    <name evidence="8" type="ORF">QTP70_017199</name>
</gene>
<keyword evidence="9" id="KW-1185">Reference proteome</keyword>
<evidence type="ECO:0000313" key="9">
    <source>
        <dbReference type="Proteomes" id="UP001274896"/>
    </source>
</evidence>
<protein>
    <recommendedName>
        <fullName evidence="3">ribonuclease H</fullName>
        <ecNumber evidence="3">3.1.26.4</ecNumber>
    </recommendedName>
</protein>
<dbReference type="GO" id="GO:0005654">
    <property type="term" value="C:nucleoplasm"/>
    <property type="evidence" value="ECO:0007669"/>
    <property type="project" value="UniProtKB-ARBA"/>
</dbReference>
<evidence type="ECO:0000256" key="5">
    <source>
        <dbReference type="SAM" id="MobiDB-lite"/>
    </source>
</evidence>
<comment type="similarity">
    <text evidence="1">Belongs to the SMARCD family.</text>
</comment>
<dbReference type="InterPro" id="IPR038041">
    <property type="entry name" value="SMARCD1_SWIB_dom"/>
</dbReference>
<dbReference type="InterPro" id="IPR036885">
    <property type="entry name" value="SWIB_MDM2_dom_sf"/>
</dbReference>
<dbReference type="SUPFAM" id="SSF56672">
    <property type="entry name" value="DNA/RNA polymerases"/>
    <property type="match status" value="1"/>
</dbReference>
<dbReference type="InterPro" id="IPR003121">
    <property type="entry name" value="SWIB_MDM2_domain"/>
</dbReference>
<dbReference type="PROSITE" id="PS50878">
    <property type="entry name" value="RT_POL"/>
    <property type="match status" value="1"/>
</dbReference>
<reference evidence="8" key="1">
    <citation type="submission" date="2023-06" db="EMBL/GenBank/DDBJ databases">
        <title>Male Hemibagrus guttatus genome.</title>
        <authorList>
            <person name="Bian C."/>
        </authorList>
    </citation>
    <scope>NUCLEOTIDE SEQUENCE</scope>
    <source>
        <strain evidence="8">Male_cb2023</strain>
        <tissue evidence="8">Muscle</tissue>
    </source>
</reference>
<dbReference type="InterPro" id="IPR043502">
    <property type="entry name" value="DNA/RNA_pol_sf"/>
</dbReference>
<dbReference type="SUPFAM" id="SSF47592">
    <property type="entry name" value="SWIB/MDM2 domain"/>
    <property type="match status" value="1"/>
</dbReference>
<dbReference type="AlphaFoldDB" id="A0AAE0Q2M8"/>
<dbReference type="PROSITE" id="PS51925">
    <property type="entry name" value="SWIB_MDM2"/>
    <property type="match status" value="1"/>
</dbReference>
<feature type="domain" description="Reverse transcriptase" evidence="6">
    <location>
        <begin position="47"/>
        <end position="273"/>
    </location>
</feature>
<comment type="similarity">
    <text evidence="2">Belongs to the beta type-B retroviral polymerase family. HERV class-II K(HML-2) pol subfamily.</text>
</comment>
<keyword evidence="4" id="KW-0597">Phosphoprotein</keyword>
<feature type="region of interest" description="Disordered" evidence="5">
    <location>
        <begin position="1"/>
        <end position="37"/>
    </location>
</feature>
<evidence type="ECO:0000259" key="7">
    <source>
        <dbReference type="PROSITE" id="PS51925"/>
    </source>
</evidence>
<proteinExistence type="inferred from homology"/>
<dbReference type="Pfam" id="PF02201">
    <property type="entry name" value="SWIB"/>
    <property type="match status" value="1"/>
</dbReference>
<dbReference type="Pfam" id="PF00078">
    <property type="entry name" value="RVT_1"/>
    <property type="match status" value="1"/>
</dbReference>
<dbReference type="Proteomes" id="UP001274896">
    <property type="component" value="Unassembled WGS sequence"/>
</dbReference>
<evidence type="ECO:0000256" key="4">
    <source>
        <dbReference type="ARBA" id="ARBA00022553"/>
    </source>
</evidence>
<dbReference type="InterPro" id="IPR043128">
    <property type="entry name" value="Rev_trsase/Diguanyl_cyclase"/>
</dbReference>
<evidence type="ECO:0000313" key="8">
    <source>
        <dbReference type="EMBL" id="KAK3512601.1"/>
    </source>
</evidence>
<dbReference type="Gene3D" id="3.30.70.270">
    <property type="match status" value="1"/>
</dbReference>
<evidence type="ECO:0000256" key="1">
    <source>
        <dbReference type="ARBA" id="ARBA00010619"/>
    </source>
</evidence>
<sequence>MDRTEENRQEYKESQRSVKREVSKAKQKAHDELYTRLDTREGEKDLYRLARQRDRDGKDVQQVRVIKDRDGRVLTSEESVQRRWKEYFEELMNEENEREKRVEGVNSVEQKKYRDGQRELHCVFVDLEKAYDRVPREELWYCMRKSGVAEKYVRVVQDMYERSRTVVRCAVGQTEEFKVEVGLHQGSALSPFLFAIVMDQLSEEVRQEFHWTMMFADDIVICSESREQVEENLERWRFALERREMKVSRSKTEYMCVNEREGSGTVRLQGEEVKKVQEFKYLESTVQSNGECGKEVDCVLGFSPRCVERKWRPVVVFSKRHLEAEEPAEAAGWDQDLRYQVVEDRAWLLELLQEGWDPRGRRIQCIVLRCLGLDTRTSINVFTNLSNSSSSVGSDHTGQPSLPTCSAIFGSFLSVALTTSTESVSIHASSVSTASALALSFKRPGMPPANRMTPQGPPMGPPGYSASPVPRPGMPVMDPSRKRPPPPQLPQQVQQQQNRNQHAKKKKMADKILPQRIRELVPESQAYMDLLAFERKLDQTIMRKRLDIQEALKRPIKQKRKLRIFISNTFNPAKPDAEDGEGTVASWELRVEGRLLEDTAVSKYEATKQKRKFSSFFKSLVIELDKDLYGPDNHLVEWHRTPTTQETDGFQVKRPGDVGVRCTVLLMLDYQFELLYISYSFSEIISYLRIISKKLKQSARKNFTFLQPPQFKLDPRLARMLGIHTQTRPVIIQALWQYVKTHKLQDPHEREFINCDKYLQQIFETQRMKFSEIPQRLHALLMPPEPIIINHVISVDPNDQKKTACYDIDVEVDDTLKTQMNSFLLSTASQQEIAGLDNKIHETIETINQLKTQREFMLSFARDPQGFINDWLQSQCRDLKAMTDVVGNPEEERRAEFYFQPWAQEAVCRYFYSKVQQRRQELEQALGIRNT</sequence>
<dbReference type="PANTHER" id="PTHR13844">
    <property type="entry name" value="SWI/SNF-RELATED MATRIX-ASSOCIATED ACTIN-DEPENDENT REGULATOR OF CHROMATIN SUBFAMILY D"/>
    <property type="match status" value="1"/>
</dbReference>
<evidence type="ECO:0000256" key="3">
    <source>
        <dbReference type="ARBA" id="ARBA00012180"/>
    </source>
</evidence>
<dbReference type="SMART" id="SM00151">
    <property type="entry name" value="SWIB"/>
    <property type="match status" value="1"/>
</dbReference>
<feature type="domain" description="DM2" evidence="7">
    <location>
        <begin position="706"/>
        <end position="783"/>
    </location>
</feature>
<dbReference type="InterPro" id="IPR019835">
    <property type="entry name" value="SWIB_domain"/>
</dbReference>
<organism evidence="8 9">
    <name type="scientific">Hemibagrus guttatus</name>
    <dbReference type="NCBI Taxonomy" id="175788"/>
    <lineage>
        <taxon>Eukaryota</taxon>
        <taxon>Metazoa</taxon>
        <taxon>Chordata</taxon>
        <taxon>Craniata</taxon>
        <taxon>Vertebrata</taxon>
        <taxon>Euteleostomi</taxon>
        <taxon>Actinopterygii</taxon>
        <taxon>Neopterygii</taxon>
        <taxon>Teleostei</taxon>
        <taxon>Ostariophysi</taxon>
        <taxon>Siluriformes</taxon>
        <taxon>Bagridae</taxon>
        <taxon>Hemibagrus</taxon>
    </lineage>
</organism>
<dbReference type="InterPro" id="IPR000477">
    <property type="entry name" value="RT_dom"/>
</dbReference>
<dbReference type="EMBL" id="JAUCMX010000023">
    <property type="protein sequence ID" value="KAK3512601.1"/>
    <property type="molecule type" value="Genomic_DNA"/>
</dbReference>
<accession>A0AAE0Q2M8</accession>
<evidence type="ECO:0000259" key="6">
    <source>
        <dbReference type="PROSITE" id="PS50878"/>
    </source>
</evidence>
<dbReference type="FunFam" id="1.10.245.10:FF:000001">
    <property type="entry name" value="SWI/SNF-related matrix-associated regulator of chromatin subfamily D member 3 isoform 1"/>
    <property type="match status" value="1"/>
</dbReference>
<dbReference type="Gene3D" id="1.10.245.10">
    <property type="entry name" value="SWIB/MDM2 domain"/>
    <property type="match status" value="1"/>
</dbReference>